<organism evidence="3 4">
    <name type="scientific">Panicum virgatum</name>
    <name type="common">Blackwell switchgrass</name>
    <dbReference type="NCBI Taxonomy" id="38727"/>
    <lineage>
        <taxon>Eukaryota</taxon>
        <taxon>Viridiplantae</taxon>
        <taxon>Streptophyta</taxon>
        <taxon>Embryophyta</taxon>
        <taxon>Tracheophyta</taxon>
        <taxon>Spermatophyta</taxon>
        <taxon>Magnoliopsida</taxon>
        <taxon>Liliopsida</taxon>
        <taxon>Poales</taxon>
        <taxon>Poaceae</taxon>
        <taxon>PACMAD clade</taxon>
        <taxon>Panicoideae</taxon>
        <taxon>Panicodae</taxon>
        <taxon>Paniceae</taxon>
        <taxon>Panicinae</taxon>
        <taxon>Panicum</taxon>
        <taxon>Panicum sect. Hiantes</taxon>
    </lineage>
</organism>
<evidence type="ECO:0000313" key="4">
    <source>
        <dbReference type="Proteomes" id="UP000823388"/>
    </source>
</evidence>
<dbReference type="AlphaFoldDB" id="A0A8T0NVA8"/>
<dbReference type="Pfam" id="PF14547">
    <property type="entry name" value="Hydrophob_seed"/>
    <property type="match status" value="1"/>
</dbReference>
<dbReference type="CDD" id="cd01958">
    <property type="entry name" value="HPS_like"/>
    <property type="match status" value="1"/>
</dbReference>
<protein>
    <recommendedName>
        <fullName evidence="2">Bifunctional inhibitor/plant lipid transfer protein/seed storage helical domain-containing protein</fullName>
    </recommendedName>
</protein>
<proteinExistence type="predicted"/>
<evidence type="ECO:0000259" key="2">
    <source>
        <dbReference type="SMART" id="SM00499"/>
    </source>
</evidence>
<dbReference type="PANTHER" id="PTHR31731">
    <property type="match status" value="1"/>
</dbReference>
<dbReference type="InterPro" id="IPR051636">
    <property type="entry name" value="Plant_LTP/defense-related"/>
</dbReference>
<accession>A0A8T0NVA8</accession>
<dbReference type="SMART" id="SM00499">
    <property type="entry name" value="AAI"/>
    <property type="match status" value="1"/>
</dbReference>
<dbReference type="InterPro" id="IPR016140">
    <property type="entry name" value="Bifunc_inhib/LTP/seed_store"/>
</dbReference>
<reference evidence="3" key="1">
    <citation type="submission" date="2020-05" db="EMBL/GenBank/DDBJ databases">
        <title>WGS assembly of Panicum virgatum.</title>
        <authorList>
            <person name="Lovell J.T."/>
            <person name="Jenkins J."/>
            <person name="Shu S."/>
            <person name="Juenger T.E."/>
            <person name="Schmutz J."/>
        </authorList>
    </citation>
    <scope>NUCLEOTIDE SEQUENCE</scope>
    <source>
        <strain evidence="3">AP13</strain>
    </source>
</reference>
<feature type="signal peptide" evidence="1">
    <location>
        <begin position="1"/>
        <end position="36"/>
    </location>
</feature>
<feature type="domain" description="Bifunctional inhibitor/plant lipid transfer protein/seed storage helical" evidence="2">
    <location>
        <begin position="70"/>
        <end position="167"/>
    </location>
</feature>
<dbReference type="Gene3D" id="1.10.110.10">
    <property type="entry name" value="Plant lipid-transfer and hydrophobic proteins"/>
    <property type="match status" value="1"/>
</dbReference>
<keyword evidence="1" id="KW-0732">Signal</keyword>
<dbReference type="InterPro" id="IPR036312">
    <property type="entry name" value="Bifun_inhib/LTP/seed_sf"/>
</dbReference>
<name>A0A8T0NVA8_PANVG</name>
<dbReference type="OrthoDB" id="696558at2759"/>
<dbReference type="InterPro" id="IPR027923">
    <property type="entry name" value="Hydrophob_seed_dom"/>
</dbReference>
<dbReference type="SUPFAM" id="SSF47699">
    <property type="entry name" value="Bifunctional inhibitor/lipid-transfer protein/seed storage 2S albumin"/>
    <property type="match status" value="1"/>
</dbReference>
<keyword evidence="4" id="KW-1185">Reference proteome</keyword>
<evidence type="ECO:0000256" key="1">
    <source>
        <dbReference type="SAM" id="SignalP"/>
    </source>
</evidence>
<comment type="caution">
    <text evidence="3">The sequence shown here is derived from an EMBL/GenBank/DDBJ whole genome shotgun (WGS) entry which is preliminary data.</text>
</comment>
<dbReference type="Proteomes" id="UP000823388">
    <property type="component" value="Chromosome 9K"/>
</dbReference>
<sequence>MAVAARRNGRGATAPAAILALSQLLLLLLATHSAACGGYSPCPKPPPTPAPCPPTPRAPTPSGGAGGSRCPVNALKLGACASVLGGLLSLELGQEQQQQGSSSPSGSTSTTQPCCHLLGGLADLDAAVCLCTALRANVLGVVQLSLPVELSVLVNSCGKKLPQGFQCST</sequence>
<gene>
    <name evidence="3" type="ORF">PVAP13_9KG336600</name>
</gene>
<evidence type="ECO:0000313" key="3">
    <source>
        <dbReference type="EMBL" id="KAG2550664.1"/>
    </source>
</evidence>
<feature type="chain" id="PRO_5035877591" description="Bifunctional inhibitor/plant lipid transfer protein/seed storage helical domain-containing protein" evidence="1">
    <location>
        <begin position="37"/>
        <end position="169"/>
    </location>
</feature>
<dbReference type="EMBL" id="CM029053">
    <property type="protein sequence ID" value="KAG2550664.1"/>
    <property type="molecule type" value="Genomic_DNA"/>
</dbReference>